<sequence>MANCMDAGKIGAYLRTYTLMKRPPPCPYMVSYGGVDQCLSFSLSEAYQYLDERNPYWVVLRPSCPTPQLFTDDRLDSVEDMTFLLSLHTNMVTYREDAYFLREDYNPHRFSKQLGFSHAIPGFNSRLGQSVTFPSASKSRGPCKGYSDWLDSIFSVERIRFAPLGPGKGKSVPRLPIPPVPSSSKPLKKHSLLEDDLVDRDPKNVKWGSTRRLGPVIVSFPNAPIVVTKDVEETPELSDCMITEAVDIEVPAASLPSGVQHIESILRDNLKFALVELCSFVEGKSYETLLADKEGIMASFGTLTRFSRHDLSSEHEELKAVFSKARHVREAQFKVILLEVHDRIAAVWTTLAEFSSKLHHETKAI</sequence>
<name>A0AAV3RZA6_LITER</name>
<comment type="caution">
    <text evidence="1">The sequence shown here is derived from an EMBL/GenBank/DDBJ whole genome shotgun (WGS) entry which is preliminary data.</text>
</comment>
<organism evidence="1 2">
    <name type="scientific">Lithospermum erythrorhizon</name>
    <name type="common">Purple gromwell</name>
    <name type="synonym">Lithospermum officinale var. erythrorhizon</name>
    <dbReference type="NCBI Taxonomy" id="34254"/>
    <lineage>
        <taxon>Eukaryota</taxon>
        <taxon>Viridiplantae</taxon>
        <taxon>Streptophyta</taxon>
        <taxon>Embryophyta</taxon>
        <taxon>Tracheophyta</taxon>
        <taxon>Spermatophyta</taxon>
        <taxon>Magnoliopsida</taxon>
        <taxon>eudicotyledons</taxon>
        <taxon>Gunneridae</taxon>
        <taxon>Pentapetalae</taxon>
        <taxon>asterids</taxon>
        <taxon>lamiids</taxon>
        <taxon>Boraginales</taxon>
        <taxon>Boraginaceae</taxon>
        <taxon>Boraginoideae</taxon>
        <taxon>Lithospermeae</taxon>
        <taxon>Lithospermum</taxon>
    </lineage>
</organism>
<dbReference type="AlphaFoldDB" id="A0AAV3RZA6"/>
<proteinExistence type="predicted"/>
<evidence type="ECO:0000313" key="2">
    <source>
        <dbReference type="Proteomes" id="UP001454036"/>
    </source>
</evidence>
<gene>
    <name evidence="1" type="ORF">LIER_33052</name>
</gene>
<evidence type="ECO:0000313" key="1">
    <source>
        <dbReference type="EMBL" id="GAA0185764.1"/>
    </source>
</evidence>
<dbReference type="EMBL" id="BAABME010013048">
    <property type="protein sequence ID" value="GAA0185764.1"/>
    <property type="molecule type" value="Genomic_DNA"/>
</dbReference>
<keyword evidence="2" id="KW-1185">Reference proteome</keyword>
<protein>
    <submittedName>
        <fullName evidence="1">Uncharacterized protein</fullName>
    </submittedName>
</protein>
<accession>A0AAV3RZA6</accession>
<reference evidence="1 2" key="1">
    <citation type="submission" date="2024-01" db="EMBL/GenBank/DDBJ databases">
        <title>The complete chloroplast genome sequence of Lithospermum erythrorhizon: insights into the phylogenetic relationship among Boraginaceae species and the maternal lineages of purple gromwells.</title>
        <authorList>
            <person name="Okada T."/>
            <person name="Watanabe K."/>
        </authorList>
    </citation>
    <scope>NUCLEOTIDE SEQUENCE [LARGE SCALE GENOMIC DNA]</scope>
</reference>
<dbReference type="Proteomes" id="UP001454036">
    <property type="component" value="Unassembled WGS sequence"/>
</dbReference>